<evidence type="ECO:0000256" key="2">
    <source>
        <dbReference type="SAM" id="Phobius"/>
    </source>
</evidence>
<dbReference type="EMBL" id="JABUMX010000002">
    <property type="protein sequence ID" value="NTS31246.1"/>
    <property type="molecule type" value="Genomic_DNA"/>
</dbReference>
<dbReference type="RefSeq" id="WP_174207903.1">
    <property type="nucleotide sequence ID" value="NZ_JABUMX010000002.1"/>
</dbReference>
<sequence length="79" mass="8574">MSTILALFSGSNGIIAGIATLIAAIGAAYLKGRSAERTKQKAKEKDAYERHLKDIADAADARNHVQPSDSVQNDKYRRD</sequence>
<protein>
    <submittedName>
        <fullName evidence="3">Uncharacterized protein</fullName>
    </submittedName>
</protein>
<keyword evidence="2" id="KW-1133">Transmembrane helix</keyword>
<keyword evidence="2" id="KW-0472">Membrane</keyword>
<evidence type="ECO:0000313" key="4">
    <source>
        <dbReference type="Proteomes" id="UP000550508"/>
    </source>
</evidence>
<comment type="caution">
    <text evidence="3">The sequence shown here is derived from an EMBL/GenBank/DDBJ whole genome shotgun (WGS) entry which is preliminary data.</text>
</comment>
<keyword evidence="2" id="KW-0812">Transmembrane</keyword>
<evidence type="ECO:0000313" key="3">
    <source>
        <dbReference type="EMBL" id="NTS31246.1"/>
    </source>
</evidence>
<dbReference type="AlphaFoldDB" id="A0A849VP83"/>
<feature type="region of interest" description="Disordered" evidence="1">
    <location>
        <begin position="56"/>
        <end position="79"/>
    </location>
</feature>
<keyword evidence="4" id="KW-1185">Reference proteome</keyword>
<accession>A0A849VP83</accession>
<feature type="transmembrane region" description="Helical" evidence="2">
    <location>
        <begin position="6"/>
        <end position="30"/>
    </location>
</feature>
<name>A0A849VP83_9HYPH</name>
<gene>
    <name evidence="3" type="ORF">HQ945_08260</name>
</gene>
<dbReference type="Proteomes" id="UP000550508">
    <property type="component" value="Unassembled WGS sequence"/>
</dbReference>
<proteinExistence type="predicted"/>
<evidence type="ECO:0000256" key="1">
    <source>
        <dbReference type="SAM" id="MobiDB-lite"/>
    </source>
</evidence>
<reference evidence="3 4" key="1">
    <citation type="submission" date="2020-05" db="EMBL/GenBank/DDBJ databases">
        <authorList>
            <person name="Kim M.K."/>
        </authorList>
    </citation>
    <scope>NUCLEOTIDE SEQUENCE [LARGE SCALE GENOMIC DNA]</scope>
    <source>
        <strain evidence="3 4">BT25</strain>
    </source>
</reference>
<organism evidence="3 4">
    <name type="scientific">Phyllobacterium pellucidum</name>
    <dbReference type="NCBI Taxonomy" id="2740464"/>
    <lineage>
        <taxon>Bacteria</taxon>
        <taxon>Pseudomonadati</taxon>
        <taxon>Pseudomonadota</taxon>
        <taxon>Alphaproteobacteria</taxon>
        <taxon>Hyphomicrobiales</taxon>
        <taxon>Phyllobacteriaceae</taxon>
        <taxon>Phyllobacterium</taxon>
    </lineage>
</organism>